<dbReference type="InterPro" id="IPR056083">
    <property type="entry name" value="DUF7666"/>
</dbReference>
<proteinExistence type="predicted"/>
<organism evidence="2">
    <name type="scientific">marine sediment metagenome</name>
    <dbReference type="NCBI Taxonomy" id="412755"/>
    <lineage>
        <taxon>unclassified sequences</taxon>
        <taxon>metagenomes</taxon>
        <taxon>ecological metagenomes</taxon>
    </lineage>
</organism>
<reference evidence="2" key="1">
    <citation type="journal article" date="2015" name="Nature">
        <title>Complex archaea that bridge the gap between prokaryotes and eukaryotes.</title>
        <authorList>
            <person name="Spang A."/>
            <person name="Saw J.H."/>
            <person name="Jorgensen S.L."/>
            <person name="Zaremba-Niedzwiedzka K."/>
            <person name="Martijn J."/>
            <person name="Lind A.E."/>
            <person name="van Eijk R."/>
            <person name="Schleper C."/>
            <person name="Guy L."/>
            <person name="Ettema T.J."/>
        </authorList>
    </citation>
    <scope>NUCLEOTIDE SEQUENCE</scope>
</reference>
<name>A0A0F9RUL1_9ZZZZ</name>
<dbReference type="AlphaFoldDB" id="A0A0F9RUL1"/>
<dbReference type="Pfam" id="PF24703">
    <property type="entry name" value="DUF7666"/>
    <property type="match status" value="1"/>
</dbReference>
<accession>A0A0F9RUL1</accession>
<feature type="domain" description="DUF7666" evidence="1">
    <location>
        <begin position="8"/>
        <end position="88"/>
    </location>
</feature>
<evidence type="ECO:0000313" key="2">
    <source>
        <dbReference type="EMBL" id="KKN58429.1"/>
    </source>
</evidence>
<protein>
    <recommendedName>
        <fullName evidence="1">DUF7666 domain-containing protein</fullName>
    </recommendedName>
</protein>
<dbReference type="EMBL" id="LAZR01000763">
    <property type="protein sequence ID" value="KKN58429.1"/>
    <property type="molecule type" value="Genomic_DNA"/>
</dbReference>
<evidence type="ECO:0000259" key="1">
    <source>
        <dbReference type="Pfam" id="PF24703"/>
    </source>
</evidence>
<gene>
    <name evidence="2" type="ORF">LCGC14_0552420</name>
</gene>
<comment type="caution">
    <text evidence="2">The sequence shown here is derived from an EMBL/GenBank/DDBJ whole genome shotgun (WGS) entry which is preliminary data.</text>
</comment>
<sequence length="194" mass="21970">MKAWHFCKGWKLRDCRDLVVGKTYEHTGELKICASGLHASKELLDALEYAPGSVLCRVEISGDLQHQDDKMIGRKRKVLWAVDIEKQLHTFACDCAERALKRERKAGREPDARCWKAIEVKRKWINGKATDEELAAAWDAARDAARAAARAAARDAARDAAWAAARAAAWDAERKWQQKHLLRLVSRARKTQRG</sequence>